<proteinExistence type="predicted"/>
<sequence>MSSESSNARPTQASVPSNSLRNDRNTNKTAKQTLFETTAGAKSDEGAIYAINGEIHPLPTQSVVSSSLDKRHNADKPSYSPVEMVLFETAKKAKFEEDSTLHLGTENISERVTTLIGVKDASGATIKRGFYGIGSRTLANEIAEINVRRLMALDAMNMDLEREKLGLPPLYHQQKDSSSGLRCEI</sequence>
<name>A0A8H5F5A7_9AGAR</name>
<accession>A0A8H5F5A7</accession>
<organism evidence="2 3">
    <name type="scientific">Psilocybe cf. subviscida</name>
    <dbReference type="NCBI Taxonomy" id="2480587"/>
    <lineage>
        <taxon>Eukaryota</taxon>
        <taxon>Fungi</taxon>
        <taxon>Dikarya</taxon>
        <taxon>Basidiomycota</taxon>
        <taxon>Agaricomycotina</taxon>
        <taxon>Agaricomycetes</taxon>
        <taxon>Agaricomycetidae</taxon>
        <taxon>Agaricales</taxon>
        <taxon>Agaricineae</taxon>
        <taxon>Strophariaceae</taxon>
        <taxon>Psilocybe</taxon>
    </lineage>
</organism>
<feature type="compositionally biased region" description="Polar residues" evidence="1">
    <location>
        <begin position="1"/>
        <end position="20"/>
    </location>
</feature>
<dbReference type="Proteomes" id="UP000567179">
    <property type="component" value="Unassembled WGS sequence"/>
</dbReference>
<keyword evidence="3" id="KW-1185">Reference proteome</keyword>
<evidence type="ECO:0000313" key="2">
    <source>
        <dbReference type="EMBL" id="KAF5324102.1"/>
    </source>
</evidence>
<evidence type="ECO:0000256" key="1">
    <source>
        <dbReference type="SAM" id="MobiDB-lite"/>
    </source>
</evidence>
<gene>
    <name evidence="2" type="ORF">D9619_011286</name>
</gene>
<protein>
    <submittedName>
        <fullName evidence="2">Uncharacterized protein</fullName>
    </submittedName>
</protein>
<dbReference type="EMBL" id="JAACJJ010000016">
    <property type="protein sequence ID" value="KAF5324102.1"/>
    <property type="molecule type" value="Genomic_DNA"/>
</dbReference>
<evidence type="ECO:0000313" key="3">
    <source>
        <dbReference type="Proteomes" id="UP000567179"/>
    </source>
</evidence>
<feature type="compositionally biased region" description="Polar residues" evidence="1">
    <location>
        <begin position="27"/>
        <end position="36"/>
    </location>
</feature>
<reference evidence="2 3" key="1">
    <citation type="journal article" date="2020" name="ISME J.">
        <title>Uncovering the hidden diversity of litter-decomposition mechanisms in mushroom-forming fungi.</title>
        <authorList>
            <person name="Floudas D."/>
            <person name="Bentzer J."/>
            <person name="Ahren D."/>
            <person name="Johansson T."/>
            <person name="Persson P."/>
            <person name="Tunlid A."/>
        </authorList>
    </citation>
    <scope>NUCLEOTIDE SEQUENCE [LARGE SCALE GENOMIC DNA]</scope>
    <source>
        <strain evidence="2 3">CBS 101986</strain>
    </source>
</reference>
<comment type="caution">
    <text evidence="2">The sequence shown here is derived from an EMBL/GenBank/DDBJ whole genome shotgun (WGS) entry which is preliminary data.</text>
</comment>
<dbReference type="AlphaFoldDB" id="A0A8H5F5A7"/>
<feature type="region of interest" description="Disordered" evidence="1">
    <location>
        <begin position="1"/>
        <end position="37"/>
    </location>
</feature>